<dbReference type="PANTHER" id="PTHR30636">
    <property type="entry name" value="UPF0701 PROTEIN YICC"/>
    <property type="match status" value="1"/>
</dbReference>
<gene>
    <name evidence="8" type="ORF">SAMN02746065_102150</name>
</gene>
<dbReference type="EMBL" id="FWXY01000002">
    <property type="protein sequence ID" value="SMC44548.1"/>
    <property type="molecule type" value="Genomic_DNA"/>
</dbReference>
<dbReference type="Pfam" id="PF08340">
    <property type="entry name" value="YicC-like_C"/>
    <property type="match status" value="1"/>
</dbReference>
<dbReference type="STRING" id="1121400.SAMN02746065_102150"/>
<proteinExistence type="inferred from homology"/>
<dbReference type="InterPro" id="IPR013527">
    <property type="entry name" value="YicC-like_N"/>
</dbReference>
<evidence type="ECO:0000313" key="8">
    <source>
        <dbReference type="EMBL" id="SMC44548.1"/>
    </source>
</evidence>
<name>A0A1W1Z9B3_9BACT</name>
<comment type="cofactor">
    <cofactor evidence="1">
        <name>a divalent metal cation</name>
        <dbReference type="ChEBI" id="CHEBI:60240"/>
    </cofactor>
</comment>
<dbReference type="GO" id="GO:0004521">
    <property type="term" value="F:RNA endonuclease activity"/>
    <property type="evidence" value="ECO:0007669"/>
    <property type="project" value="InterPro"/>
</dbReference>
<dbReference type="Proteomes" id="UP000192418">
    <property type="component" value="Unassembled WGS sequence"/>
</dbReference>
<dbReference type="PANTHER" id="PTHR30636:SF3">
    <property type="entry name" value="UPF0701 PROTEIN YICC"/>
    <property type="match status" value="1"/>
</dbReference>
<dbReference type="InterPro" id="IPR013551">
    <property type="entry name" value="YicC-like_C"/>
</dbReference>
<evidence type="ECO:0000256" key="2">
    <source>
        <dbReference type="ARBA" id="ARBA00022722"/>
    </source>
</evidence>
<feature type="domain" description="Endoribonuclease YicC-like N-terminal" evidence="6">
    <location>
        <begin position="2"/>
        <end position="155"/>
    </location>
</feature>
<dbReference type="Pfam" id="PF03755">
    <property type="entry name" value="YicC-like_N"/>
    <property type="match status" value="1"/>
</dbReference>
<dbReference type="AlphaFoldDB" id="A0A1W1Z9B3"/>
<comment type="similarity">
    <text evidence="5">Belongs to the YicC/YloC family.</text>
</comment>
<protein>
    <submittedName>
        <fullName evidence="8">TIGR00255 family protein</fullName>
    </submittedName>
</protein>
<dbReference type="RefSeq" id="WP_084066819.1">
    <property type="nucleotide sequence ID" value="NZ_FWXY01000002.1"/>
</dbReference>
<keyword evidence="4" id="KW-0378">Hydrolase</keyword>
<organism evidence="8 9">
    <name type="scientific">Desulfocicer vacuolatum DSM 3385</name>
    <dbReference type="NCBI Taxonomy" id="1121400"/>
    <lineage>
        <taxon>Bacteria</taxon>
        <taxon>Pseudomonadati</taxon>
        <taxon>Thermodesulfobacteriota</taxon>
        <taxon>Desulfobacteria</taxon>
        <taxon>Desulfobacterales</taxon>
        <taxon>Desulfobacteraceae</taxon>
        <taxon>Desulfocicer</taxon>
    </lineage>
</organism>
<evidence type="ECO:0000256" key="1">
    <source>
        <dbReference type="ARBA" id="ARBA00001968"/>
    </source>
</evidence>
<keyword evidence="3" id="KW-0255">Endonuclease</keyword>
<feature type="domain" description="Endoribonuclease YicC-like C-terminal" evidence="7">
    <location>
        <begin position="174"/>
        <end position="292"/>
    </location>
</feature>
<dbReference type="NCBIfam" id="TIGR00255">
    <property type="entry name" value="YicC/YloC family endoribonuclease"/>
    <property type="match status" value="1"/>
</dbReference>
<accession>A0A1W1Z9B3</accession>
<evidence type="ECO:0000256" key="3">
    <source>
        <dbReference type="ARBA" id="ARBA00022759"/>
    </source>
</evidence>
<dbReference type="OrthoDB" id="9771229at2"/>
<dbReference type="InterPro" id="IPR005229">
    <property type="entry name" value="YicC/YloC-like"/>
</dbReference>
<reference evidence="8 9" key="1">
    <citation type="submission" date="2017-04" db="EMBL/GenBank/DDBJ databases">
        <authorList>
            <person name="Afonso C.L."/>
            <person name="Miller P.J."/>
            <person name="Scott M.A."/>
            <person name="Spackman E."/>
            <person name="Goraichik I."/>
            <person name="Dimitrov K.M."/>
            <person name="Suarez D.L."/>
            <person name="Swayne D.E."/>
        </authorList>
    </citation>
    <scope>NUCLEOTIDE SEQUENCE [LARGE SCALE GENOMIC DNA]</scope>
    <source>
        <strain evidence="8 9">DSM 3385</strain>
    </source>
</reference>
<evidence type="ECO:0000256" key="4">
    <source>
        <dbReference type="ARBA" id="ARBA00022801"/>
    </source>
</evidence>
<dbReference type="GO" id="GO:0016787">
    <property type="term" value="F:hydrolase activity"/>
    <property type="evidence" value="ECO:0007669"/>
    <property type="project" value="UniProtKB-KW"/>
</dbReference>
<keyword evidence="2" id="KW-0540">Nuclease</keyword>
<evidence type="ECO:0000259" key="6">
    <source>
        <dbReference type="Pfam" id="PF03755"/>
    </source>
</evidence>
<evidence type="ECO:0000256" key="5">
    <source>
        <dbReference type="ARBA" id="ARBA00035648"/>
    </source>
</evidence>
<keyword evidence="9" id="KW-1185">Reference proteome</keyword>
<evidence type="ECO:0000259" key="7">
    <source>
        <dbReference type="Pfam" id="PF08340"/>
    </source>
</evidence>
<sequence length="292" mass="32898">MIKSMTAFAEASHTVENITCDVEIRTYNSRHLDVALYLPRTFSRLEEGIKKQVGRYVARGRVEIRVSLEEQAEDTTVFQVDLPRAQGYFKALCALRDEFDLKDPVTLGHILEGREMIQVAENKTDADQVAAVLSQAVDMALGGLDRMRTAEGDNLSLDLLARVDDIEKRMDIVETDAQALPALYQKRLMERIEVLTAGVEVDPVRLAQEAAVLADKSDISEEIVRVRSHIRQFRDIVAADEPGGRKLNFLIQEFNREFNTMGSKSGKAALSHTIVELKSELEKIREQIQNIE</sequence>
<evidence type="ECO:0000313" key="9">
    <source>
        <dbReference type="Proteomes" id="UP000192418"/>
    </source>
</evidence>